<keyword evidence="2" id="KW-0378">Hydrolase</keyword>
<dbReference type="Pfam" id="PF00561">
    <property type="entry name" value="Abhydrolase_1"/>
    <property type="match status" value="1"/>
</dbReference>
<dbReference type="EMBL" id="CADIKH010000004">
    <property type="protein sequence ID" value="CAB3749372.1"/>
    <property type="molecule type" value="Genomic_DNA"/>
</dbReference>
<evidence type="ECO:0000259" key="1">
    <source>
        <dbReference type="Pfam" id="PF00561"/>
    </source>
</evidence>
<evidence type="ECO:0000313" key="3">
    <source>
        <dbReference type="Proteomes" id="UP000494363"/>
    </source>
</evidence>
<reference evidence="2 3" key="1">
    <citation type="submission" date="2020-04" db="EMBL/GenBank/DDBJ databases">
        <authorList>
            <person name="De Canck E."/>
        </authorList>
    </citation>
    <scope>NUCLEOTIDE SEQUENCE [LARGE SCALE GENOMIC DNA]</scope>
    <source>
        <strain evidence="2 3">LMG 29542</strain>
    </source>
</reference>
<keyword evidence="3" id="KW-1185">Reference proteome</keyword>
<dbReference type="InterPro" id="IPR000073">
    <property type="entry name" value="AB_hydrolase_1"/>
</dbReference>
<accession>A0A6J5D8H3</accession>
<protein>
    <submittedName>
        <fullName evidence="2">2-hydroxymuconate semialdehyde hydrolase</fullName>
        <ecNumber evidence="2">3.7.1.9</ecNumber>
    </submittedName>
</protein>
<gene>
    <name evidence="2" type="primary">xylF_1</name>
    <name evidence="2" type="ORF">LMG29542_00967</name>
</gene>
<dbReference type="Proteomes" id="UP000494363">
    <property type="component" value="Unassembled WGS sequence"/>
</dbReference>
<dbReference type="InterPro" id="IPR050266">
    <property type="entry name" value="AB_hydrolase_sf"/>
</dbReference>
<dbReference type="RefSeq" id="WP_175225321.1">
    <property type="nucleotide sequence ID" value="NZ_CADIKH010000004.1"/>
</dbReference>
<name>A0A6J5D8H3_9BURK</name>
<dbReference type="AlphaFoldDB" id="A0A6J5D8H3"/>
<dbReference type="InterPro" id="IPR000639">
    <property type="entry name" value="Epox_hydrolase-like"/>
</dbReference>
<evidence type="ECO:0000313" key="2">
    <source>
        <dbReference type="EMBL" id="CAB3749372.1"/>
    </source>
</evidence>
<dbReference type="InterPro" id="IPR029058">
    <property type="entry name" value="AB_hydrolase_fold"/>
</dbReference>
<dbReference type="Gene3D" id="3.40.50.1820">
    <property type="entry name" value="alpha/beta hydrolase"/>
    <property type="match status" value="1"/>
</dbReference>
<feature type="domain" description="AB hydrolase-1" evidence="1">
    <location>
        <begin position="30"/>
        <end position="272"/>
    </location>
</feature>
<proteinExistence type="predicted"/>
<sequence length="292" mass="31659">MRAQVNGTHLYFDIDGSGLRASPTHLADKPTVFALHGGLGFDHAYLRDGIGPLRDDAQVIYVDMRGQGRSGRPELITCTLEQMADDIAALCELLEIKRAFMLGHSAGGFVAMHVALRHPALVQGLILCGSSPTVKPLPDDGEPAPTLASRGNPEALAVMARLGSGDITQQTMDDFARLVGPLHTAPSHPDVFKRVFGTTTTTLDMIRHFMHSIAPSYDLRAELHRIAAPTLAIVGRHDWVCPPRASRAIARGIPGAQLVEFDDAGHFVFSEEREMFLEVVTGFLNKHASRTS</sequence>
<dbReference type="PANTHER" id="PTHR43798">
    <property type="entry name" value="MONOACYLGLYCEROL LIPASE"/>
    <property type="match status" value="1"/>
</dbReference>
<dbReference type="SUPFAM" id="SSF53474">
    <property type="entry name" value="alpha/beta-Hydrolases"/>
    <property type="match status" value="1"/>
</dbReference>
<dbReference type="PRINTS" id="PR00412">
    <property type="entry name" value="EPOXHYDRLASE"/>
</dbReference>
<organism evidence="2 3">
    <name type="scientific">Paraburkholderia humisilvae</name>
    <dbReference type="NCBI Taxonomy" id="627669"/>
    <lineage>
        <taxon>Bacteria</taxon>
        <taxon>Pseudomonadati</taxon>
        <taxon>Pseudomonadota</taxon>
        <taxon>Betaproteobacteria</taxon>
        <taxon>Burkholderiales</taxon>
        <taxon>Burkholderiaceae</taxon>
        <taxon>Paraburkholderia</taxon>
    </lineage>
</organism>
<dbReference type="EC" id="3.7.1.9" evidence="2"/>
<dbReference type="PRINTS" id="PR00111">
    <property type="entry name" value="ABHYDROLASE"/>
</dbReference>
<dbReference type="GO" id="GO:0018775">
    <property type="term" value="F:2-hydroxymuconate-semialdehyde hydrolase activity"/>
    <property type="evidence" value="ECO:0007669"/>
    <property type="project" value="UniProtKB-EC"/>
</dbReference>